<evidence type="ECO:0000256" key="3">
    <source>
        <dbReference type="ARBA" id="ARBA00022679"/>
    </source>
</evidence>
<comment type="similarity">
    <text evidence="5">Belongs to the class-III pyridoxal-phosphate-dependent aminotransferase family.</text>
</comment>
<dbReference type="Proteomes" id="UP000552097">
    <property type="component" value="Unassembled WGS sequence"/>
</dbReference>
<evidence type="ECO:0000313" key="7">
    <source>
        <dbReference type="Proteomes" id="UP000552097"/>
    </source>
</evidence>
<dbReference type="AlphaFoldDB" id="A0A7W9HPF4"/>
<dbReference type="SUPFAM" id="SSF53383">
    <property type="entry name" value="PLP-dependent transferases"/>
    <property type="match status" value="1"/>
</dbReference>
<dbReference type="InterPro" id="IPR015422">
    <property type="entry name" value="PyrdxlP-dep_Trfase_small"/>
</dbReference>
<reference evidence="6 7" key="1">
    <citation type="submission" date="2020-08" db="EMBL/GenBank/DDBJ databases">
        <title>Sequencing the genomes of 1000 actinobacteria strains.</title>
        <authorList>
            <person name="Klenk H.-P."/>
        </authorList>
    </citation>
    <scope>NUCLEOTIDE SEQUENCE [LARGE SCALE GENOMIC DNA]</scope>
    <source>
        <strain evidence="6 7">DSM 45486</strain>
    </source>
</reference>
<sequence length="518" mass="56323">MDSTIGSPEFADSFMVERLNEYGLAVRFQRAEGNKLYYVADDGTEVGVLDGVSGFGSLMFGHNNPEIVEHAKWVLDQQTPVHAQMGGYSYALNLATELNKIVRRELQTEDKFFAQFGNTGAEAVEIAIKHAELDRGIRIAGLKGGIEANIAQARAAVSEGATISEAAAAIAGGQDMDRLVAEVTRRNAETEARPAQFLALEGGFHGKLIASVQLTYNPGLRGPFRALAAQATFVPRDQPDMIAKVMEQDRAALLDLVVQDGVVDVVERDFPVFTAFLVEPIMGEAGIYPLTAEHAVALREACDTYGVPLIADEVQSGMGRSGTFLAGTQIGLKPDYIVLAKALGGGIAKLGVVLINEHIYHKPFEFIHSSTFAKDGFSTRIALKVLEMLEAEDGKAYKLAAERGAKAKATMEAIKADYPEIVKEIRGQGLMLGFEFHDQAGSASAKIREANETSVLPLRILGHLMRKHDFRIARTASGPWTMRFEPSIFLTDEEIATVDAAFRDVCEILRSEDVSRFV</sequence>
<dbReference type="PANTHER" id="PTHR11986:SF79">
    <property type="entry name" value="ACETYLORNITHINE AMINOTRANSFERASE, MITOCHONDRIAL"/>
    <property type="match status" value="1"/>
</dbReference>
<protein>
    <submittedName>
        <fullName evidence="6">Acetylornithine/succinyldiaminopimelate/putresci ne aminotransferase</fullName>
    </submittedName>
</protein>
<comment type="cofactor">
    <cofactor evidence="1">
        <name>pyridoxal 5'-phosphate</name>
        <dbReference type="ChEBI" id="CHEBI:597326"/>
    </cofactor>
</comment>
<keyword evidence="4 5" id="KW-0663">Pyridoxal phosphate</keyword>
<dbReference type="GO" id="GO:0042802">
    <property type="term" value="F:identical protein binding"/>
    <property type="evidence" value="ECO:0007669"/>
    <property type="project" value="TreeGrafter"/>
</dbReference>
<dbReference type="Gene3D" id="3.40.640.10">
    <property type="entry name" value="Type I PLP-dependent aspartate aminotransferase-like (Major domain)"/>
    <property type="match status" value="1"/>
</dbReference>
<dbReference type="EMBL" id="JACHMO010000001">
    <property type="protein sequence ID" value="MBB5805643.1"/>
    <property type="molecule type" value="Genomic_DNA"/>
</dbReference>
<dbReference type="InterPro" id="IPR005814">
    <property type="entry name" value="Aminotrans_3"/>
</dbReference>
<dbReference type="PIRSF" id="PIRSF000521">
    <property type="entry name" value="Transaminase_4ab_Lys_Orn"/>
    <property type="match status" value="1"/>
</dbReference>
<dbReference type="Gene3D" id="3.90.1150.10">
    <property type="entry name" value="Aspartate Aminotransferase, domain 1"/>
    <property type="match status" value="1"/>
</dbReference>
<dbReference type="GO" id="GO:0008483">
    <property type="term" value="F:transaminase activity"/>
    <property type="evidence" value="ECO:0007669"/>
    <property type="project" value="UniProtKB-KW"/>
</dbReference>
<accession>A0A7W9HPF4</accession>
<gene>
    <name evidence="6" type="ORF">F4560_005411</name>
</gene>
<evidence type="ECO:0000256" key="1">
    <source>
        <dbReference type="ARBA" id="ARBA00001933"/>
    </source>
</evidence>
<dbReference type="InterPro" id="IPR050103">
    <property type="entry name" value="Class-III_PLP-dep_AT"/>
</dbReference>
<organism evidence="6 7">
    <name type="scientific">Saccharothrix ecbatanensis</name>
    <dbReference type="NCBI Taxonomy" id="1105145"/>
    <lineage>
        <taxon>Bacteria</taxon>
        <taxon>Bacillati</taxon>
        <taxon>Actinomycetota</taxon>
        <taxon>Actinomycetes</taxon>
        <taxon>Pseudonocardiales</taxon>
        <taxon>Pseudonocardiaceae</taxon>
        <taxon>Saccharothrix</taxon>
    </lineage>
</organism>
<name>A0A7W9HPF4_9PSEU</name>
<evidence type="ECO:0000256" key="4">
    <source>
        <dbReference type="ARBA" id="ARBA00022898"/>
    </source>
</evidence>
<keyword evidence="7" id="KW-1185">Reference proteome</keyword>
<dbReference type="InterPro" id="IPR015424">
    <property type="entry name" value="PyrdxlP-dep_Trfase"/>
</dbReference>
<evidence type="ECO:0000256" key="5">
    <source>
        <dbReference type="RuleBase" id="RU003560"/>
    </source>
</evidence>
<comment type="caution">
    <text evidence="6">The sequence shown here is derived from an EMBL/GenBank/DDBJ whole genome shotgun (WGS) entry which is preliminary data.</text>
</comment>
<dbReference type="InterPro" id="IPR015421">
    <property type="entry name" value="PyrdxlP-dep_Trfase_major"/>
</dbReference>
<proteinExistence type="inferred from homology"/>
<keyword evidence="3 6" id="KW-0808">Transferase</keyword>
<dbReference type="PANTHER" id="PTHR11986">
    <property type="entry name" value="AMINOTRANSFERASE CLASS III"/>
    <property type="match status" value="1"/>
</dbReference>
<dbReference type="GO" id="GO:0030170">
    <property type="term" value="F:pyridoxal phosphate binding"/>
    <property type="evidence" value="ECO:0007669"/>
    <property type="project" value="InterPro"/>
</dbReference>
<evidence type="ECO:0000313" key="6">
    <source>
        <dbReference type="EMBL" id="MBB5805643.1"/>
    </source>
</evidence>
<evidence type="ECO:0000256" key="2">
    <source>
        <dbReference type="ARBA" id="ARBA00022576"/>
    </source>
</evidence>
<keyword evidence="2 6" id="KW-0032">Aminotransferase</keyword>
<dbReference type="RefSeq" id="WP_184924310.1">
    <property type="nucleotide sequence ID" value="NZ_JACHMO010000001.1"/>
</dbReference>
<dbReference type="Pfam" id="PF00202">
    <property type="entry name" value="Aminotran_3"/>
    <property type="match status" value="1"/>
</dbReference>